<dbReference type="InterPro" id="IPR026444">
    <property type="entry name" value="Secre_tail"/>
</dbReference>
<dbReference type="Pfam" id="PF18962">
    <property type="entry name" value="Por_Secre_tail"/>
    <property type="match status" value="1"/>
</dbReference>
<evidence type="ECO:0000313" key="2">
    <source>
        <dbReference type="EMBL" id="TFD97852.1"/>
    </source>
</evidence>
<dbReference type="OrthoDB" id="1164513at2"/>
<protein>
    <submittedName>
        <fullName evidence="2">T9SS type A sorting domain-containing protein</fullName>
    </submittedName>
</protein>
<dbReference type="AlphaFoldDB" id="A0A4Y8L8P4"/>
<reference evidence="2 3" key="1">
    <citation type="submission" date="2019-03" db="EMBL/GenBank/DDBJ databases">
        <title>San Antonio Military Medical Center submission to MRSN (WRAIR), pending publication.</title>
        <authorList>
            <person name="Blyth D.M."/>
            <person name="Mccarthy S.L."/>
            <person name="Schall S.E."/>
            <person name="Stam J.A."/>
            <person name="Ong A.C."/>
            <person name="Mcgann P.T."/>
        </authorList>
    </citation>
    <scope>NUCLEOTIDE SEQUENCE [LARGE SCALE GENOMIC DNA]</scope>
    <source>
        <strain evidence="2 3">MRSN571793</strain>
    </source>
</reference>
<sequence length="297" mass="33793">MGRDTIQANNDSVRYLIGTEHSTMYYLQVKDNSLYVLGHENATTSLKYTPSLLSMAYPTNYNEPHQKQYQSKGLYSCRIPFESQGEIKQTADAYGVMILPSGDTLKNVMRVKTVQTIKETIFDVNNNVNTILDMNVENYKWFSKGYRYPIFETIKTIPQDSTANEFSTAFFFPPQEHLYLDTDPDNLAVLDSLWNIDHKIPDVTDPIQEQPNANLSYNFYPNPVESMLTVEYYLEKPSSVTISLYNLAGRLIKTVVKPISSSGVYSEQIDCSSLAKGTYIISIGTGYKVYSDKMIKK</sequence>
<dbReference type="EMBL" id="SOML01000002">
    <property type="protein sequence ID" value="TFD97852.1"/>
    <property type="molecule type" value="Genomic_DNA"/>
</dbReference>
<dbReference type="NCBIfam" id="TIGR04183">
    <property type="entry name" value="Por_Secre_tail"/>
    <property type="match status" value="1"/>
</dbReference>
<organism evidence="2 3">
    <name type="scientific">Dysgonomonas capnocytophagoides</name>
    <dbReference type="NCBI Taxonomy" id="45254"/>
    <lineage>
        <taxon>Bacteria</taxon>
        <taxon>Pseudomonadati</taxon>
        <taxon>Bacteroidota</taxon>
        <taxon>Bacteroidia</taxon>
        <taxon>Bacteroidales</taxon>
        <taxon>Dysgonomonadaceae</taxon>
        <taxon>Dysgonomonas</taxon>
    </lineage>
</organism>
<evidence type="ECO:0000313" key="3">
    <source>
        <dbReference type="Proteomes" id="UP000297861"/>
    </source>
</evidence>
<evidence type="ECO:0000259" key="1">
    <source>
        <dbReference type="Pfam" id="PF18962"/>
    </source>
</evidence>
<name>A0A4Y8L8P4_9BACT</name>
<dbReference type="RefSeq" id="WP_134435624.1">
    <property type="nucleotide sequence ID" value="NZ_SOML01000002.1"/>
</dbReference>
<gene>
    <name evidence="2" type="ORF">E2605_04345</name>
</gene>
<comment type="caution">
    <text evidence="2">The sequence shown here is derived from an EMBL/GenBank/DDBJ whole genome shotgun (WGS) entry which is preliminary data.</text>
</comment>
<dbReference type="Proteomes" id="UP000297861">
    <property type="component" value="Unassembled WGS sequence"/>
</dbReference>
<keyword evidence="3" id="KW-1185">Reference proteome</keyword>
<feature type="domain" description="Secretion system C-terminal sorting" evidence="1">
    <location>
        <begin position="220"/>
        <end position="295"/>
    </location>
</feature>
<proteinExistence type="predicted"/>
<accession>A0A4Y8L8P4</accession>